<name>A0A291GFX8_9RHOB</name>
<evidence type="ECO:0000313" key="3">
    <source>
        <dbReference type="Proteomes" id="UP000217935"/>
    </source>
</evidence>
<feature type="transmembrane region" description="Helical" evidence="1">
    <location>
        <begin position="46"/>
        <end position="64"/>
    </location>
</feature>
<evidence type="ECO:0000256" key="1">
    <source>
        <dbReference type="SAM" id="Phobius"/>
    </source>
</evidence>
<proteinExistence type="predicted"/>
<keyword evidence="1" id="KW-0472">Membrane</keyword>
<keyword evidence="3" id="KW-1185">Reference proteome</keyword>
<evidence type="ECO:0000313" key="2">
    <source>
        <dbReference type="EMBL" id="ATG49289.1"/>
    </source>
</evidence>
<dbReference type="Proteomes" id="UP000217935">
    <property type="component" value="Chromosome"/>
</dbReference>
<gene>
    <name evidence="2" type="ORF">CEW89_17925</name>
</gene>
<reference evidence="2 3" key="1">
    <citation type="submission" date="2017-06" db="EMBL/GenBank/DDBJ databases">
        <title>Celeribacter sp. TSPH2 complete genome sequence.</title>
        <authorList>
            <person name="Woo J.-H."/>
            <person name="Kim H.-S."/>
        </authorList>
    </citation>
    <scope>NUCLEOTIDE SEQUENCE [LARGE SCALE GENOMIC DNA]</scope>
    <source>
        <strain evidence="2 3">TSPH2</strain>
    </source>
</reference>
<protein>
    <submittedName>
        <fullName evidence="2">Uncharacterized protein</fullName>
    </submittedName>
</protein>
<sequence>MINRISGMLLLASIIAVSLGLFLGFFTAFFQILFGWPHLPYWFDVTVGYMFTLGVFFMVPSAVVHEATSPKKKT</sequence>
<keyword evidence="1" id="KW-0812">Transmembrane</keyword>
<dbReference type="EMBL" id="CP022196">
    <property type="protein sequence ID" value="ATG49289.1"/>
    <property type="molecule type" value="Genomic_DNA"/>
</dbReference>
<keyword evidence="1" id="KW-1133">Transmembrane helix</keyword>
<dbReference type="AlphaFoldDB" id="A0A291GFX8"/>
<accession>A0A291GFX8</accession>
<dbReference type="KEGG" id="ceh:CEW89_17925"/>
<feature type="transmembrane region" description="Helical" evidence="1">
    <location>
        <begin position="7"/>
        <end position="34"/>
    </location>
</feature>
<organism evidence="2 3">
    <name type="scientific">Celeribacter ethanolicus</name>
    <dbReference type="NCBI Taxonomy" id="1758178"/>
    <lineage>
        <taxon>Bacteria</taxon>
        <taxon>Pseudomonadati</taxon>
        <taxon>Pseudomonadota</taxon>
        <taxon>Alphaproteobacteria</taxon>
        <taxon>Rhodobacterales</taxon>
        <taxon>Roseobacteraceae</taxon>
        <taxon>Celeribacter</taxon>
    </lineage>
</organism>